<comment type="caution">
    <text evidence="1">The sequence shown here is derived from an EMBL/GenBank/DDBJ whole genome shotgun (WGS) entry which is preliminary data.</text>
</comment>
<gene>
    <name evidence="1" type="ORF">JE024_00155</name>
</gene>
<evidence type="ECO:0000313" key="2">
    <source>
        <dbReference type="Proteomes" id="UP000664109"/>
    </source>
</evidence>
<evidence type="ECO:0000313" key="1">
    <source>
        <dbReference type="EMBL" id="MBM9617161.1"/>
    </source>
</evidence>
<accession>A0ABS2UHL3</accession>
<dbReference type="Proteomes" id="UP000664109">
    <property type="component" value="Unassembled WGS sequence"/>
</dbReference>
<organism evidence="1 2">
    <name type="scientific">Streptomyces zhihengii</name>
    <dbReference type="NCBI Taxonomy" id="1818004"/>
    <lineage>
        <taxon>Bacteria</taxon>
        <taxon>Bacillati</taxon>
        <taxon>Actinomycetota</taxon>
        <taxon>Actinomycetes</taxon>
        <taxon>Kitasatosporales</taxon>
        <taxon>Streptomycetaceae</taxon>
        <taxon>Streptomyces</taxon>
    </lineage>
</organism>
<keyword evidence="2" id="KW-1185">Reference proteome</keyword>
<dbReference type="EMBL" id="JAFEJA010000001">
    <property type="protein sequence ID" value="MBM9617161.1"/>
    <property type="molecule type" value="Genomic_DNA"/>
</dbReference>
<dbReference type="RefSeq" id="WP_205371590.1">
    <property type="nucleotide sequence ID" value="NZ_JAFEJA010000001.1"/>
</dbReference>
<protein>
    <submittedName>
        <fullName evidence="1">Uncharacterized protein</fullName>
    </submittedName>
</protein>
<sequence>MTALLTDRLGVDCTKRESDFRGDYVGATLAEKVCQAREDGTGGVLDLEVASDGARPSLVAAMGSFECRLDLGQVRPGPCGRGRRGRRVT</sequence>
<reference evidence="1 2" key="1">
    <citation type="journal article" date="2016" name="Arch. Microbiol.">
        <title>Streptomyces zhihengii sp. nov., isolated from rhizospheric soil of Psammosilene tunicoides.</title>
        <authorList>
            <person name="Huang M.J."/>
            <person name="Fei J.J."/>
            <person name="Salam N."/>
            <person name="Kim C.J."/>
            <person name="Hozzein W.N."/>
            <person name="Xiao M."/>
            <person name="Huang H.Q."/>
            <person name="Li W.J."/>
        </authorList>
    </citation>
    <scope>NUCLEOTIDE SEQUENCE [LARGE SCALE GENOMIC DNA]</scope>
    <source>
        <strain evidence="1 2">YIM T102</strain>
    </source>
</reference>
<proteinExistence type="predicted"/>
<name>A0ABS2UHL3_9ACTN</name>